<dbReference type="SUPFAM" id="SSF53098">
    <property type="entry name" value="Ribonuclease H-like"/>
    <property type="match status" value="1"/>
</dbReference>
<accession>A0A8T0FAA3</accession>
<sequence>MLDMKAETCVETFLQGWIARFGVPDIITTDGGLQFESELFQAFTQFLGSQRIRPTSYHPASNGMVERFHRQLKDVARGYCLSTSRWTSETLRLPGEFFSSYKASPTIPEFIHRLKTKIQSLQPVPASNHAKHKVFLHKDLAVTTHVFVRRDSIRRPLEQPYDGPYKVLSRTDKIFTLDMHGQKRTVTVDRLKPAYILNEHLDPADVLPHAHSEYKTKYGRVVRFRITPPVE</sequence>
<dbReference type="InterPro" id="IPR001584">
    <property type="entry name" value="Integrase_cat-core"/>
</dbReference>
<protein>
    <submittedName>
        <fullName evidence="2">Gag-Pol polyprotein like</fullName>
    </submittedName>
</protein>
<organism evidence="2 3">
    <name type="scientific">Argiope bruennichi</name>
    <name type="common">Wasp spider</name>
    <name type="synonym">Aranea bruennichi</name>
    <dbReference type="NCBI Taxonomy" id="94029"/>
    <lineage>
        <taxon>Eukaryota</taxon>
        <taxon>Metazoa</taxon>
        <taxon>Ecdysozoa</taxon>
        <taxon>Arthropoda</taxon>
        <taxon>Chelicerata</taxon>
        <taxon>Arachnida</taxon>
        <taxon>Araneae</taxon>
        <taxon>Araneomorphae</taxon>
        <taxon>Entelegynae</taxon>
        <taxon>Araneoidea</taxon>
        <taxon>Araneidae</taxon>
        <taxon>Argiope</taxon>
    </lineage>
</organism>
<comment type="caution">
    <text evidence="2">The sequence shown here is derived from an EMBL/GenBank/DDBJ whole genome shotgun (WGS) entry which is preliminary data.</text>
</comment>
<proteinExistence type="predicted"/>
<evidence type="ECO:0000259" key="1">
    <source>
        <dbReference type="PROSITE" id="PS50994"/>
    </source>
</evidence>
<dbReference type="EMBL" id="JABXBU010000015">
    <property type="protein sequence ID" value="KAF8787208.1"/>
    <property type="molecule type" value="Genomic_DNA"/>
</dbReference>
<dbReference type="Proteomes" id="UP000807504">
    <property type="component" value="Unassembled WGS sequence"/>
</dbReference>
<dbReference type="AlphaFoldDB" id="A0A8T0FAA3"/>
<dbReference type="InterPro" id="IPR036397">
    <property type="entry name" value="RNaseH_sf"/>
</dbReference>
<reference evidence="2" key="1">
    <citation type="journal article" date="2020" name="bioRxiv">
        <title>Chromosome-level reference genome of the European wasp spider Argiope bruennichi: a resource for studies on range expansion and evolutionary adaptation.</title>
        <authorList>
            <person name="Sheffer M.M."/>
            <person name="Hoppe A."/>
            <person name="Krehenwinkel H."/>
            <person name="Uhl G."/>
            <person name="Kuss A.W."/>
            <person name="Jensen L."/>
            <person name="Jensen C."/>
            <person name="Gillespie R.G."/>
            <person name="Hoff K.J."/>
            <person name="Prost S."/>
        </authorList>
    </citation>
    <scope>NUCLEOTIDE SEQUENCE</scope>
</reference>
<dbReference type="GO" id="GO:0015074">
    <property type="term" value="P:DNA integration"/>
    <property type="evidence" value="ECO:0007669"/>
    <property type="project" value="InterPro"/>
</dbReference>
<dbReference type="Gene3D" id="3.30.420.10">
    <property type="entry name" value="Ribonuclease H-like superfamily/Ribonuclease H"/>
    <property type="match status" value="1"/>
</dbReference>
<gene>
    <name evidence="2" type="ORF">HNY73_008831</name>
</gene>
<name>A0A8T0FAA3_ARGBR</name>
<feature type="domain" description="Integrase catalytic" evidence="1">
    <location>
        <begin position="1"/>
        <end position="131"/>
    </location>
</feature>
<dbReference type="GO" id="GO:0003676">
    <property type="term" value="F:nucleic acid binding"/>
    <property type="evidence" value="ECO:0007669"/>
    <property type="project" value="InterPro"/>
</dbReference>
<dbReference type="PANTHER" id="PTHR38681:SF1">
    <property type="entry name" value="RETROVIRUS-RELATED POL POLYPROTEIN FROM TRANSPOSON 412-LIKE PROTEIN"/>
    <property type="match status" value="1"/>
</dbReference>
<dbReference type="InterPro" id="IPR012337">
    <property type="entry name" value="RNaseH-like_sf"/>
</dbReference>
<reference evidence="2" key="2">
    <citation type="submission" date="2020-06" db="EMBL/GenBank/DDBJ databases">
        <authorList>
            <person name="Sheffer M."/>
        </authorList>
    </citation>
    <scope>NUCLEOTIDE SEQUENCE</scope>
</reference>
<evidence type="ECO:0000313" key="2">
    <source>
        <dbReference type="EMBL" id="KAF8787208.1"/>
    </source>
</evidence>
<dbReference type="PANTHER" id="PTHR38681">
    <property type="entry name" value="RETROVIRUS-RELATED POL POLYPROTEIN FROM TRANSPOSON 412-LIKE PROTEIN-RELATED"/>
    <property type="match status" value="1"/>
</dbReference>
<evidence type="ECO:0000313" key="3">
    <source>
        <dbReference type="Proteomes" id="UP000807504"/>
    </source>
</evidence>
<dbReference type="PROSITE" id="PS50994">
    <property type="entry name" value="INTEGRASE"/>
    <property type="match status" value="1"/>
</dbReference>
<keyword evidence="3" id="KW-1185">Reference proteome</keyword>